<reference evidence="10" key="1">
    <citation type="journal article" date="2019" name="Int. J. Syst. Evol. Microbiol.">
        <title>The Global Catalogue of Microorganisms (GCM) 10K type strain sequencing project: providing services to taxonomists for standard genome sequencing and annotation.</title>
        <authorList>
            <consortium name="The Broad Institute Genomics Platform"/>
            <consortium name="The Broad Institute Genome Sequencing Center for Infectious Disease"/>
            <person name="Wu L."/>
            <person name="Ma J."/>
        </authorList>
    </citation>
    <scope>NUCLEOTIDE SEQUENCE [LARGE SCALE GENOMIC DNA]</scope>
    <source>
        <strain evidence="10">CCM 9147</strain>
    </source>
</reference>
<gene>
    <name evidence="9" type="ORF">ACFQ5D_01975</name>
</gene>
<dbReference type="InterPro" id="IPR055066">
    <property type="entry name" value="AASDHPPT_N"/>
</dbReference>
<proteinExistence type="inferred from homology"/>
<feature type="domain" description="4'-phosphopantetheinyl transferase" evidence="7">
    <location>
        <begin position="103"/>
        <end position="206"/>
    </location>
</feature>
<dbReference type="EMBL" id="JBHTNZ010000002">
    <property type="protein sequence ID" value="MFD1460236.1"/>
    <property type="molecule type" value="Genomic_DNA"/>
</dbReference>
<comment type="caution">
    <text evidence="9">The sequence shown here is derived from an EMBL/GenBank/DDBJ whole genome shotgun (WGS) entry which is preliminary data.</text>
</comment>
<dbReference type="InterPro" id="IPR037143">
    <property type="entry name" value="4-PPantetheinyl_Trfase_dom_sf"/>
</dbReference>
<dbReference type="NCBIfam" id="TIGR00556">
    <property type="entry name" value="pantethn_trn"/>
    <property type="match status" value="1"/>
</dbReference>
<dbReference type="RefSeq" id="WP_229526224.1">
    <property type="nucleotide sequence ID" value="NZ_JAFFQR010000112.1"/>
</dbReference>
<evidence type="ECO:0000256" key="5">
    <source>
        <dbReference type="ARBA" id="ARBA00022842"/>
    </source>
</evidence>
<comment type="cofactor">
    <cofactor evidence="1">
        <name>Mg(2+)</name>
        <dbReference type="ChEBI" id="CHEBI:18420"/>
    </cofactor>
</comment>
<dbReference type="SUPFAM" id="SSF56214">
    <property type="entry name" value="4'-phosphopantetheinyl transferase"/>
    <property type="match status" value="2"/>
</dbReference>
<evidence type="ECO:0000313" key="9">
    <source>
        <dbReference type="EMBL" id="MFD1460236.1"/>
    </source>
</evidence>
<feature type="domain" description="4'-phosphopantetheinyl transferase N-terminal" evidence="8">
    <location>
        <begin position="16"/>
        <end position="98"/>
    </location>
</feature>
<protein>
    <submittedName>
        <fullName evidence="9">4'-phosphopantetheinyl transferase family protein</fullName>
    </submittedName>
</protein>
<evidence type="ECO:0000256" key="2">
    <source>
        <dbReference type="ARBA" id="ARBA00010990"/>
    </source>
</evidence>
<evidence type="ECO:0000259" key="8">
    <source>
        <dbReference type="Pfam" id="PF22624"/>
    </source>
</evidence>
<dbReference type="Proteomes" id="UP001597340">
    <property type="component" value="Unassembled WGS sequence"/>
</dbReference>
<dbReference type="GO" id="GO:0016740">
    <property type="term" value="F:transferase activity"/>
    <property type="evidence" value="ECO:0007669"/>
    <property type="project" value="UniProtKB-KW"/>
</dbReference>
<dbReference type="PANTHER" id="PTHR12215">
    <property type="entry name" value="PHOSPHOPANTETHEINE TRANSFERASE"/>
    <property type="match status" value="1"/>
</dbReference>
<keyword evidence="5" id="KW-0460">Magnesium</keyword>
<evidence type="ECO:0000313" key="10">
    <source>
        <dbReference type="Proteomes" id="UP001597340"/>
    </source>
</evidence>
<organism evidence="9 10">
    <name type="scientific">Paenibacillus farraposensis</name>
    <dbReference type="NCBI Taxonomy" id="2807095"/>
    <lineage>
        <taxon>Bacteria</taxon>
        <taxon>Bacillati</taxon>
        <taxon>Bacillota</taxon>
        <taxon>Bacilli</taxon>
        <taxon>Bacillales</taxon>
        <taxon>Paenibacillaceae</taxon>
        <taxon>Paenibacillus</taxon>
    </lineage>
</organism>
<evidence type="ECO:0000259" key="7">
    <source>
        <dbReference type="Pfam" id="PF01648"/>
    </source>
</evidence>
<evidence type="ECO:0000256" key="3">
    <source>
        <dbReference type="ARBA" id="ARBA00022679"/>
    </source>
</evidence>
<keyword evidence="6" id="KW-0045">Antibiotic biosynthesis</keyword>
<keyword evidence="3 9" id="KW-0808">Transferase</keyword>
<dbReference type="Pfam" id="PF01648">
    <property type="entry name" value="ACPS"/>
    <property type="match status" value="1"/>
</dbReference>
<dbReference type="InterPro" id="IPR004568">
    <property type="entry name" value="Ppantetheine-prot_Trfase_dom"/>
</dbReference>
<evidence type="ECO:0000256" key="1">
    <source>
        <dbReference type="ARBA" id="ARBA00001946"/>
    </source>
</evidence>
<dbReference type="Gene3D" id="3.90.470.20">
    <property type="entry name" value="4'-phosphopantetheinyl transferase domain"/>
    <property type="match status" value="2"/>
</dbReference>
<comment type="similarity">
    <text evidence="2">Belongs to the P-Pant transferase superfamily. Gsp/Sfp/HetI/AcpT family.</text>
</comment>
<keyword evidence="10" id="KW-1185">Reference proteome</keyword>
<dbReference type="PANTHER" id="PTHR12215:SF10">
    <property type="entry name" value="L-AMINOADIPATE-SEMIALDEHYDE DEHYDROGENASE-PHOSPHOPANTETHEINYL TRANSFERASE"/>
    <property type="match status" value="1"/>
</dbReference>
<evidence type="ECO:0000256" key="6">
    <source>
        <dbReference type="ARBA" id="ARBA00023194"/>
    </source>
</evidence>
<dbReference type="InterPro" id="IPR008278">
    <property type="entry name" value="4-PPantetheinyl_Trfase_dom"/>
</dbReference>
<evidence type="ECO:0000256" key="4">
    <source>
        <dbReference type="ARBA" id="ARBA00022723"/>
    </source>
</evidence>
<name>A0ABW4DA76_9BACL</name>
<dbReference type="InterPro" id="IPR050559">
    <property type="entry name" value="P-Pant_transferase_sf"/>
</dbReference>
<accession>A0ABW4DA76</accession>
<keyword evidence="4" id="KW-0479">Metal-binding</keyword>
<dbReference type="Pfam" id="PF22624">
    <property type="entry name" value="AASDHPPT_N"/>
    <property type="match status" value="1"/>
</dbReference>
<sequence length="235" mass="27178">MEIYALDTSKPEAEVHYELLLNQVSPEKRQKLERFLHREDALRGLYADVLLRWLACRQLKVSNTSLQFTYNAFGKPFLLNAPAFHFNVSHSGKWVVCAIDDHPLGIDIEQLRPIDFEVGKVCFSDTEYDALMGQEAKSRLSYFYDLWTLKESFVKAEGQGLTLPLKSFSFELKAHSFIDFTTEGFTTEYCHFKQYELDQDYKMAVCAAHDRFAREVQLVDIHAISAEARDTSIIR</sequence>